<accession>X1PBP7</accession>
<name>X1PBP7_9ZZZZ</name>
<evidence type="ECO:0008006" key="3">
    <source>
        <dbReference type="Google" id="ProtNLM"/>
    </source>
</evidence>
<evidence type="ECO:0000256" key="1">
    <source>
        <dbReference type="ARBA" id="ARBA00022679"/>
    </source>
</evidence>
<dbReference type="Gene3D" id="3.40.50.2000">
    <property type="entry name" value="Glycogen Phosphorylase B"/>
    <property type="match status" value="2"/>
</dbReference>
<organism evidence="2">
    <name type="scientific">marine sediment metagenome</name>
    <dbReference type="NCBI Taxonomy" id="412755"/>
    <lineage>
        <taxon>unclassified sequences</taxon>
        <taxon>metagenomes</taxon>
        <taxon>ecological metagenomes</taxon>
    </lineage>
</organism>
<dbReference type="PANTHER" id="PTHR46401:SF2">
    <property type="entry name" value="GLYCOSYLTRANSFERASE WBBK-RELATED"/>
    <property type="match status" value="1"/>
</dbReference>
<dbReference type="EMBL" id="BARV01023711">
    <property type="protein sequence ID" value="GAI39876.1"/>
    <property type="molecule type" value="Genomic_DNA"/>
</dbReference>
<dbReference type="SUPFAM" id="SSF53756">
    <property type="entry name" value="UDP-Glycosyltransferase/glycogen phosphorylase"/>
    <property type="match status" value="1"/>
</dbReference>
<dbReference type="CDD" id="cd03801">
    <property type="entry name" value="GT4_PimA-like"/>
    <property type="match status" value="1"/>
</dbReference>
<sequence>MYKLTGEKKLLNRYDENISDKNVHSILTPEIVEFLLEKMKIKSDISYFIRHTLFDKMAARLPHQYDILYIADGFALDNIMKAKREGHKVIIDRGLVHPMFVDEVLKEEYHRQGLALSNPDRRLLDRRMKEYENADGIVVVSETVKKTFVKSQPNVADKIFVNYLGVDINVFTPPGNYLRKKEKVHFLFVGLVSIRKGIPYLLDAFKKIRHCYGKKAKLIIAGKLEPGCKTILSRYEDVIDFRGEVPFSKMANLYQEADVFVFPSLAEG</sequence>
<dbReference type="PANTHER" id="PTHR46401">
    <property type="entry name" value="GLYCOSYLTRANSFERASE WBBK-RELATED"/>
    <property type="match status" value="1"/>
</dbReference>
<dbReference type="GO" id="GO:0016757">
    <property type="term" value="F:glycosyltransferase activity"/>
    <property type="evidence" value="ECO:0007669"/>
    <property type="project" value="TreeGrafter"/>
</dbReference>
<gene>
    <name evidence="2" type="ORF">S06H3_38847</name>
</gene>
<evidence type="ECO:0000313" key="2">
    <source>
        <dbReference type="EMBL" id="GAI39876.1"/>
    </source>
</evidence>
<dbReference type="AlphaFoldDB" id="X1PBP7"/>
<comment type="caution">
    <text evidence="2">The sequence shown here is derived from an EMBL/GenBank/DDBJ whole genome shotgun (WGS) entry which is preliminary data.</text>
</comment>
<keyword evidence="1" id="KW-0808">Transferase</keyword>
<feature type="non-terminal residue" evidence="2">
    <location>
        <position position="268"/>
    </location>
</feature>
<dbReference type="Pfam" id="PF13692">
    <property type="entry name" value="Glyco_trans_1_4"/>
    <property type="match status" value="1"/>
</dbReference>
<protein>
    <recommendedName>
        <fullName evidence="3">Glycosyl transferase family 1 domain-containing protein</fullName>
    </recommendedName>
</protein>
<reference evidence="2" key="1">
    <citation type="journal article" date="2014" name="Front. Microbiol.">
        <title>High frequency of phylogenetically diverse reductive dehalogenase-homologous genes in deep subseafloor sedimentary metagenomes.</title>
        <authorList>
            <person name="Kawai M."/>
            <person name="Futagami T."/>
            <person name="Toyoda A."/>
            <person name="Takaki Y."/>
            <person name="Nishi S."/>
            <person name="Hori S."/>
            <person name="Arai W."/>
            <person name="Tsubouchi T."/>
            <person name="Morono Y."/>
            <person name="Uchiyama I."/>
            <person name="Ito T."/>
            <person name="Fujiyama A."/>
            <person name="Inagaki F."/>
            <person name="Takami H."/>
        </authorList>
    </citation>
    <scope>NUCLEOTIDE SEQUENCE</scope>
    <source>
        <strain evidence="2">Expedition CK06-06</strain>
    </source>
</reference>
<proteinExistence type="predicted"/>